<accession>A0A0G0Q2H9</accession>
<keyword evidence="1" id="KW-0808">Transferase</keyword>
<dbReference type="InterPro" id="IPR014729">
    <property type="entry name" value="Rossmann-like_a/b/a_fold"/>
</dbReference>
<dbReference type="Pfam" id="PF01467">
    <property type="entry name" value="CTP_transf_like"/>
    <property type="match status" value="1"/>
</dbReference>
<dbReference type="PANTHER" id="PTHR43793:SF1">
    <property type="entry name" value="FAD SYNTHASE"/>
    <property type="match status" value="1"/>
</dbReference>
<evidence type="ECO:0000313" key="5">
    <source>
        <dbReference type="Proteomes" id="UP000033935"/>
    </source>
</evidence>
<dbReference type="Proteomes" id="UP000033935">
    <property type="component" value="Unassembled WGS sequence"/>
</dbReference>
<dbReference type="EMBL" id="LBWG01000005">
    <property type="protein sequence ID" value="KKR04605.1"/>
    <property type="molecule type" value="Genomic_DNA"/>
</dbReference>
<dbReference type="PANTHER" id="PTHR43793">
    <property type="entry name" value="FAD SYNTHASE"/>
    <property type="match status" value="1"/>
</dbReference>
<comment type="caution">
    <text evidence="4">The sequence shown here is derived from an EMBL/GenBank/DDBJ whole genome shotgun (WGS) entry which is preliminary data.</text>
</comment>
<keyword evidence="2" id="KW-0548">Nucleotidyltransferase</keyword>
<dbReference type="InterPro" id="IPR050385">
    <property type="entry name" value="Archaeal_FAD_synthase"/>
</dbReference>
<evidence type="ECO:0000313" key="4">
    <source>
        <dbReference type="EMBL" id="KKR04605.1"/>
    </source>
</evidence>
<protein>
    <submittedName>
        <fullName evidence="4">FAD synthase</fullName>
    </submittedName>
</protein>
<name>A0A0G0Q2H9_9BACT</name>
<dbReference type="Gene3D" id="3.40.50.620">
    <property type="entry name" value="HUPs"/>
    <property type="match status" value="1"/>
</dbReference>
<organism evidence="4 5">
    <name type="scientific">Candidatus Uhrbacteria bacterium GW2011_GWF2_39_13</name>
    <dbReference type="NCBI Taxonomy" id="1618995"/>
    <lineage>
        <taxon>Bacteria</taxon>
        <taxon>Candidatus Uhriibacteriota</taxon>
    </lineage>
</organism>
<evidence type="ECO:0000256" key="2">
    <source>
        <dbReference type="ARBA" id="ARBA00022695"/>
    </source>
</evidence>
<gene>
    <name evidence="4" type="ORF">UT30_C0005G0008</name>
</gene>
<dbReference type="GO" id="GO:0016779">
    <property type="term" value="F:nucleotidyltransferase activity"/>
    <property type="evidence" value="ECO:0007669"/>
    <property type="project" value="UniProtKB-KW"/>
</dbReference>
<evidence type="ECO:0000259" key="3">
    <source>
        <dbReference type="Pfam" id="PF01467"/>
    </source>
</evidence>
<proteinExistence type="predicted"/>
<dbReference type="SUPFAM" id="SSF52374">
    <property type="entry name" value="Nucleotidylyl transferase"/>
    <property type="match status" value="1"/>
</dbReference>
<evidence type="ECO:0000256" key="1">
    <source>
        <dbReference type="ARBA" id="ARBA00022679"/>
    </source>
</evidence>
<dbReference type="InterPro" id="IPR004821">
    <property type="entry name" value="Cyt_trans-like"/>
</dbReference>
<reference evidence="4 5" key="1">
    <citation type="journal article" date="2015" name="Nature">
        <title>rRNA introns, odd ribosomes, and small enigmatic genomes across a large radiation of phyla.</title>
        <authorList>
            <person name="Brown C.T."/>
            <person name="Hug L.A."/>
            <person name="Thomas B.C."/>
            <person name="Sharon I."/>
            <person name="Castelle C.J."/>
            <person name="Singh A."/>
            <person name="Wilkins M.J."/>
            <person name="Williams K.H."/>
            <person name="Banfield J.F."/>
        </authorList>
    </citation>
    <scope>NUCLEOTIDE SEQUENCE [LARGE SCALE GENOMIC DNA]</scope>
</reference>
<dbReference type="NCBIfam" id="TIGR00125">
    <property type="entry name" value="cyt_tran_rel"/>
    <property type="match status" value="1"/>
</dbReference>
<sequence length="123" mass="14226">MRKKVLVFGTFDDIHPGHEFFLRSAKSRGTDLIVGVARDIHVVALKGHKPRSSENKRLENIQKLPYVDQTFLCDEILNTFEIIQISEPDTIILGHDQVELEKSLITWMSEKDLYIPIVRIKKI</sequence>
<dbReference type="AlphaFoldDB" id="A0A0G0Q2H9"/>
<feature type="domain" description="Cytidyltransferase-like" evidence="3">
    <location>
        <begin position="7"/>
        <end position="99"/>
    </location>
</feature>